<evidence type="ECO:0000256" key="1">
    <source>
        <dbReference type="PROSITE-ProRule" id="PRU00339"/>
    </source>
</evidence>
<dbReference type="InterPro" id="IPR019734">
    <property type="entry name" value="TPR_rpt"/>
</dbReference>
<dbReference type="RefSeq" id="WP_394828460.1">
    <property type="nucleotide sequence ID" value="NZ_CP089984.1"/>
</dbReference>
<keyword evidence="2" id="KW-1133">Transmembrane helix</keyword>
<keyword evidence="1" id="KW-0802">TPR repeat</keyword>
<reference evidence="3 4" key="1">
    <citation type="submission" date="2021-12" db="EMBL/GenBank/DDBJ databases">
        <title>Discovery of the Pendulisporaceae a myxobacterial family with distinct sporulation behavior and unique specialized metabolism.</title>
        <authorList>
            <person name="Garcia R."/>
            <person name="Popoff A."/>
            <person name="Bader C.D."/>
            <person name="Loehr J."/>
            <person name="Walesch S."/>
            <person name="Walt C."/>
            <person name="Boldt J."/>
            <person name="Bunk B."/>
            <person name="Haeckl F.J.F.P.J."/>
            <person name="Gunesch A.P."/>
            <person name="Birkelbach J."/>
            <person name="Nuebel U."/>
            <person name="Pietschmann T."/>
            <person name="Bach T."/>
            <person name="Mueller R."/>
        </authorList>
    </citation>
    <scope>NUCLEOTIDE SEQUENCE [LARGE SCALE GENOMIC DNA]</scope>
    <source>
        <strain evidence="3 4">MSr11954</strain>
    </source>
</reference>
<proteinExistence type="predicted"/>
<keyword evidence="2" id="KW-0472">Membrane</keyword>
<feature type="transmembrane region" description="Helical" evidence="2">
    <location>
        <begin position="290"/>
        <end position="308"/>
    </location>
</feature>
<sequence>MSLPESRARVLPRPVSAIVAAGIVATVLFASPLARADDISKQARADYDLGAAAYERKDYATAAKHFARADERIPNSRALQLAMASSLAGSDPLLAMALVERAEARAVDGTLAELAQRLRKRFASSAGKIRLVCPSEVHCRATIDNREGELEHGRGAWVTPGKHTAHIRATDATSSERAPVLREVTVTGGATFDVTASAAELAPPATKNEAAEAPKTAPTVVQPPAEILPEYHSKGIAPVYFWTALGATAVAAGTATVFTIMTKSRHDDFVSNPSQQTADDGQSAQTRARIVWGITGALAATTIVVAALTDFGHSQKSTAAKQTSSPLSVAVGPGSVLLVGRFR</sequence>
<keyword evidence="4" id="KW-1185">Reference proteome</keyword>
<evidence type="ECO:0000313" key="4">
    <source>
        <dbReference type="Proteomes" id="UP001370348"/>
    </source>
</evidence>
<dbReference type="EMBL" id="CP089984">
    <property type="protein sequence ID" value="WXB18834.1"/>
    <property type="molecule type" value="Genomic_DNA"/>
</dbReference>
<evidence type="ECO:0000313" key="3">
    <source>
        <dbReference type="EMBL" id="WXB18834.1"/>
    </source>
</evidence>
<gene>
    <name evidence="3" type="ORF">LZC94_16545</name>
</gene>
<feature type="repeat" description="TPR" evidence="1">
    <location>
        <begin position="43"/>
        <end position="76"/>
    </location>
</feature>
<keyword evidence="2" id="KW-0812">Transmembrane</keyword>
<dbReference type="PROSITE" id="PS50005">
    <property type="entry name" value="TPR"/>
    <property type="match status" value="1"/>
</dbReference>
<feature type="transmembrane region" description="Helical" evidence="2">
    <location>
        <begin position="239"/>
        <end position="261"/>
    </location>
</feature>
<organism evidence="3 4">
    <name type="scientific">Pendulispora albinea</name>
    <dbReference type="NCBI Taxonomy" id="2741071"/>
    <lineage>
        <taxon>Bacteria</taxon>
        <taxon>Pseudomonadati</taxon>
        <taxon>Myxococcota</taxon>
        <taxon>Myxococcia</taxon>
        <taxon>Myxococcales</taxon>
        <taxon>Sorangiineae</taxon>
        <taxon>Pendulisporaceae</taxon>
        <taxon>Pendulispora</taxon>
    </lineage>
</organism>
<evidence type="ECO:0000256" key="2">
    <source>
        <dbReference type="SAM" id="Phobius"/>
    </source>
</evidence>
<accession>A0ABZ2M8J0</accession>
<dbReference type="Proteomes" id="UP001370348">
    <property type="component" value="Chromosome"/>
</dbReference>
<name>A0ABZ2M8J0_9BACT</name>
<protein>
    <submittedName>
        <fullName evidence="3">Outer membrane protein assembly factor BamD</fullName>
    </submittedName>
</protein>